<protein>
    <submittedName>
        <fullName evidence="2">Uncharacterized protein</fullName>
    </submittedName>
</protein>
<evidence type="ECO:0000313" key="3">
    <source>
        <dbReference type="Proteomes" id="UP001367676"/>
    </source>
</evidence>
<gene>
    <name evidence="2" type="ORF">V9T40_003980</name>
</gene>
<accession>A0AAN9TE98</accession>
<reference evidence="2 3" key="1">
    <citation type="submission" date="2024-03" db="EMBL/GenBank/DDBJ databases">
        <title>Adaptation during the transition from Ophiocordyceps entomopathogen to insect associate is accompanied by gene loss and intensified selection.</title>
        <authorList>
            <person name="Ward C.M."/>
            <person name="Onetto C.A."/>
            <person name="Borneman A.R."/>
        </authorList>
    </citation>
    <scope>NUCLEOTIDE SEQUENCE [LARGE SCALE GENOMIC DNA]</scope>
    <source>
        <strain evidence="2">AWRI1</strain>
        <tissue evidence="2">Single Adult Female</tissue>
    </source>
</reference>
<dbReference type="Proteomes" id="UP001367676">
    <property type="component" value="Unassembled WGS sequence"/>
</dbReference>
<keyword evidence="3" id="KW-1185">Reference proteome</keyword>
<comment type="caution">
    <text evidence="2">The sequence shown here is derived from an EMBL/GenBank/DDBJ whole genome shotgun (WGS) entry which is preliminary data.</text>
</comment>
<evidence type="ECO:0000256" key="1">
    <source>
        <dbReference type="SAM" id="MobiDB-lite"/>
    </source>
</evidence>
<sequence length="310" mass="35505">MPKPPTNNYVHHCCRTWACNECFLAHDHSIELCQTLDVTGNFVESNKEEVDKLVAIRTDLLNEQNKEILHLAHPYKTLHIVGERCVKDIADFDAMPKPPTNSYVHHCCRTMACNECFLAHEHAIDLCHTLELIGVLNEKNQEDVDKIIAIRKDLLDEYFQIQHVLRLSPFNHWWNVDFLSHRAQQRNFRPHAPVKNLPHLWLLICLVVEMYYIVKPQNQQFTPTSRIIAVIEANRIYNSRATFDTNYHSAFQNTAPPSYSSVMASKSNSAQSEISFPVGNAQGSSSENPPPTYESLGYSYNPPHQISSPV</sequence>
<name>A0AAN9TE98_9HEMI</name>
<dbReference type="EMBL" id="JBBCAQ010000027">
    <property type="protein sequence ID" value="KAK7586104.1"/>
    <property type="molecule type" value="Genomic_DNA"/>
</dbReference>
<dbReference type="AlphaFoldDB" id="A0AAN9TE98"/>
<organism evidence="2 3">
    <name type="scientific">Parthenolecanium corni</name>
    <dbReference type="NCBI Taxonomy" id="536013"/>
    <lineage>
        <taxon>Eukaryota</taxon>
        <taxon>Metazoa</taxon>
        <taxon>Ecdysozoa</taxon>
        <taxon>Arthropoda</taxon>
        <taxon>Hexapoda</taxon>
        <taxon>Insecta</taxon>
        <taxon>Pterygota</taxon>
        <taxon>Neoptera</taxon>
        <taxon>Paraneoptera</taxon>
        <taxon>Hemiptera</taxon>
        <taxon>Sternorrhyncha</taxon>
        <taxon>Coccoidea</taxon>
        <taxon>Coccidae</taxon>
        <taxon>Parthenolecanium</taxon>
    </lineage>
</organism>
<evidence type="ECO:0000313" key="2">
    <source>
        <dbReference type="EMBL" id="KAK7586104.1"/>
    </source>
</evidence>
<proteinExistence type="predicted"/>
<feature type="region of interest" description="Disordered" evidence="1">
    <location>
        <begin position="273"/>
        <end position="310"/>
    </location>
</feature>